<protein>
    <submittedName>
        <fullName evidence="1">Uncharacterized protein</fullName>
    </submittedName>
</protein>
<dbReference type="Proteomes" id="UP001596067">
    <property type="component" value="Unassembled WGS sequence"/>
</dbReference>
<comment type="caution">
    <text evidence="1">The sequence shown here is derived from an EMBL/GenBank/DDBJ whole genome shotgun (WGS) entry which is preliminary data.</text>
</comment>
<evidence type="ECO:0000313" key="1">
    <source>
        <dbReference type="EMBL" id="MFC5888518.1"/>
    </source>
</evidence>
<dbReference type="EMBL" id="JBHSOD010000041">
    <property type="protein sequence ID" value="MFC5888518.1"/>
    <property type="molecule type" value="Genomic_DNA"/>
</dbReference>
<evidence type="ECO:0000313" key="2">
    <source>
        <dbReference type="Proteomes" id="UP001596067"/>
    </source>
</evidence>
<gene>
    <name evidence="1" type="ORF">ACFP0N_26480</name>
</gene>
<reference evidence="2" key="1">
    <citation type="journal article" date="2019" name="Int. J. Syst. Evol. Microbiol.">
        <title>The Global Catalogue of Microorganisms (GCM) 10K type strain sequencing project: providing services to taxonomists for standard genome sequencing and annotation.</title>
        <authorList>
            <consortium name="The Broad Institute Genomics Platform"/>
            <consortium name="The Broad Institute Genome Sequencing Center for Infectious Disease"/>
            <person name="Wu L."/>
            <person name="Ma J."/>
        </authorList>
    </citation>
    <scope>NUCLEOTIDE SEQUENCE [LARGE SCALE GENOMIC DNA]</scope>
    <source>
        <strain evidence="2">CGMCC 4.1469</strain>
    </source>
</reference>
<accession>A0ABW1F5E3</accession>
<dbReference type="RefSeq" id="WP_313763566.1">
    <property type="nucleotide sequence ID" value="NZ_BAAAVH010000113.1"/>
</dbReference>
<sequence length="273" mass="30197">MRKTTVPGRNTGMQCQIVEITPALAEKWLKQNTHNRNLRDRVVIAYARDMEAGRWAENGEAIKFAADGTLLDGQHRLNAIALSGSTVRMLVITGLENSTQETMDAGSKRRTADAFGLRGETNAAVLSSITKRVWMWDQGDYGFNGASPTTAEAAALLDQRPDLRRSAEIAVRTHSNFRCLPQSITGTAHHLFTRIDAGSTVWFFQRLADGAELPAGHPILTLRTRAVSEAADHRKTPPGRQMAYLVRTWNAVREGRSLARIIQDPDAPMPMPR</sequence>
<keyword evidence="2" id="KW-1185">Reference proteome</keyword>
<name>A0ABW1F5E3_9ACTN</name>
<proteinExistence type="predicted"/>
<organism evidence="1 2">
    <name type="scientific">Kitasatospora aburaviensis</name>
    <dbReference type="NCBI Taxonomy" id="67265"/>
    <lineage>
        <taxon>Bacteria</taxon>
        <taxon>Bacillati</taxon>
        <taxon>Actinomycetota</taxon>
        <taxon>Actinomycetes</taxon>
        <taxon>Kitasatosporales</taxon>
        <taxon>Streptomycetaceae</taxon>
        <taxon>Kitasatospora</taxon>
    </lineage>
</organism>